<organism evidence="1">
    <name type="scientific">Arundo donax</name>
    <name type="common">Giant reed</name>
    <name type="synonym">Donax arundinaceus</name>
    <dbReference type="NCBI Taxonomy" id="35708"/>
    <lineage>
        <taxon>Eukaryota</taxon>
        <taxon>Viridiplantae</taxon>
        <taxon>Streptophyta</taxon>
        <taxon>Embryophyta</taxon>
        <taxon>Tracheophyta</taxon>
        <taxon>Spermatophyta</taxon>
        <taxon>Magnoliopsida</taxon>
        <taxon>Liliopsida</taxon>
        <taxon>Poales</taxon>
        <taxon>Poaceae</taxon>
        <taxon>PACMAD clade</taxon>
        <taxon>Arundinoideae</taxon>
        <taxon>Arundineae</taxon>
        <taxon>Arundo</taxon>
    </lineage>
</organism>
<evidence type="ECO:0000313" key="1">
    <source>
        <dbReference type="EMBL" id="JAD59100.1"/>
    </source>
</evidence>
<reference evidence="1" key="2">
    <citation type="journal article" date="2015" name="Data Brief">
        <title>Shoot transcriptome of the giant reed, Arundo donax.</title>
        <authorList>
            <person name="Barrero R.A."/>
            <person name="Guerrero F.D."/>
            <person name="Moolhuijzen P."/>
            <person name="Goolsby J.A."/>
            <person name="Tidwell J."/>
            <person name="Bellgard S.E."/>
            <person name="Bellgard M.I."/>
        </authorList>
    </citation>
    <scope>NUCLEOTIDE SEQUENCE</scope>
    <source>
        <tissue evidence="1">Shoot tissue taken approximately 20 cm above the soil surface</tissue>
    </source>
</reference>
<proteinExistence type="predicted"/>
<reference evidence="1" key="1">
    <citation type="submission" date="2014-09" db="EMBL/GenBank/DDBJ databases">
        <authorList>
            <person name="Magalhaes I.L.F."/>
            <person name="Oliveira U."/>
            <person name="Santos F.R."/>
            <person name="Vidigal T.H.D.A."/>
            <person name="Brescovit A.D."/>
            <person name="Santos A.J."/>
        </authorList>
    </citation>
    <scope>NUCLEOTIDE SEQUENCE</scope>
    <source>
        <tissue evidence="1">Shoot tissue taken approximately 20 cm above the soil surface</tissue>
    </source>
</reference>
<sequence>MTQEFIQIRAAE</sequence>
<dbReference type="EMBL" id="GBRH01238795">
    <property type="protein sequence ID" value="JAD59100.1"/>
    <property type="molecule type" value="Transcribed_RNA"/>
</dbReference>
<accession>A0A0A9BD30</accession>
<name>A0A0A9BD30_ARUDO</name>
<protein>
    <submittedName>
        <fullName evidence="1">Uncharacterized protein</fullName>
    </submittedName>
</protein>